<evidence type="ECO:0000313" key="1">
    <source>
        <dbReference type="EMBL" id="OKL50194.1"/>
    </source>
</evidence>
<evidence type="ECO:0008006" key="3">
    <source>
        <dbReference type="Google" id="ProtNLM"/>
    </source>
</evidence>
<dbReference type="AlphaFoldDB" id="A0A1Q5PRI7"/>
<proteinExistence type="predicted"/>
<name>A0A1Q5PRI7_9ACTO</name>
<accession>A0A1Q5PRI7</accession>
<keyword evidence="2" id="KW-1185">Reference proteome</keyword>
<dbReference type="STRING" id="156892.BM477_02025"/>
<comment type="caution">
    <text evidence="1">The sequence shown here is derived from an EMBL/GenBank/DDBJ whole genome shotgun (WGS) entry which is preliminary data.</text>
</comment>
<organism evidence="1 2">
    <name type="scientific">Boudabousia marimammalium</name>
    <dbReference type="NCBI Taxonomy" id="156892"/>
    <lineage>
        <taxon>Bacteria</taxon>
        <taxon>Bacillati</taxon>
        <taxon>Actinomycetota</taxon>
        <taxon>Actinomycetes</taxon>
        <taxon>Actinomycetales</taxon>
        <taxon>Actinomycetaceae</taxon>
        <taxon>Boudabousia</taxon>
    </lineage>
</organism>
<dbReference type="OrthoDB" id="3827359at2"/>
<dbReference type="Proteomes" id="UP000186465">
    <property type="component" value="Unassembled WGS sequence"/>
</dbReference>
<reference evidence="2" key="1">
    <citation type="submission" date="2016-11" db="EMBL/GenBank/DDBJ databases">
        <title>Actinomyces gypaetusis sp. nov. isolated from Gypaetus barbatus in Qinghai Tibet Plateau China.</title>
        <authorList>
            <person name="Meng X."/>
        </authorList>
    </citation>
    <scope>NUCLEOTIDE SEQUENCE [LARGE SCALE GENOMIC DNA]</scope>
    <source>
        <strain evidence="2">DSM 15383</strain>
    </source>
</reference>
<dbReference type="EMBL" id="MPDM01000002">
    <property type="protein sequence ID" value="OKL50194.1"/>
    <property type="molecule type" value="Genomic_DNA"/>
</dbReference>
<protein>
    <recommendedName>
        <fullName evidence="3">Fis family transcriptional regulator</fullName>
    </recommendedName>
</protein>
<sequence>MDIDAVFLDLESQFEAQLRVEGDALKAELLEAEKASISLCERLASVRGGIVELFLLDGTVISVTVARVGPDWLLGHGEERDYLVPVSGLAAVSRLGRAHRPLNQIESRVTLNSIIREMVRRRAKVRWISRRGDWLGEMVAAGDDWVDFLVDQQRSLLTLQKSALLAVSLPARRRQ</sequence>
<evidence type="ECO:0000313" key="2">
    <source>
        <dbReference type="Proteomes" id="UP000186465"/>
    </source>
</evidence>
<dbReference type="RefSeq" id="WP_075361019.1">
    <property type="nucleotide sequence ID" value="NZ_MPDM01000002.1"/>
</dbReference>
<gene>
    <name evidence="1" type="ORF">BM477_02025</name>
</gene>